<keyword evidence="2" id="KW-1185">Reference proteome</keyword>
<dbReference type="AlphaFoldDB" id="A0A0B5DBY1"/>
<dbReference type="STRING" id="40318.SNOD_00210"/>
<evidence type="ECO:0000313" key="2">
    <source>
        <dbReference type="Proteomes" id="UP000031526"/>
    </source>
</evidence>
<sequence>MLFGSSRTAMHRTLLRIRRLLNTHGVVIPPAATSYATLTVLQDRVRAQNDDSNEIKTTCY</sequence>
<organism evidence="1 2">
    <name type="scientific">Streptomyces nodosus</name>
    <dbReference type="NCBI Taxonomy" id="40318"/>
    <lineage>
        <taxon>Bacteria</taxon>
        <taxon>Bacillati</taxon>
        <taxon>Actinomycetota</taxon>
        <taxon>Actinomycetes</taxon>
        <taxon>Kitasatosporales</taxon>
        <taxon>Streptomycetaceae</taxon>
        <taxon>Streptomyces</taxon>
    </lineage>
</organism>
<evidence type="ECO:0000313" key="1">
    <source>
        <dbReference type="EMBL" id="AJE38700.1"/>
    </source>
</evidence>
<protein>
    <submittedName>
        <fullName evidence="1">Uncharacterized protein</fullName>
    </submittedName>
</protein>
<gene>
    <name evidence="1" type="ORF">SNOD_00210</name>
</gene>
<dbReference type="Proteomes" id="UP000031526">
    <property type="component" value="Chromosome"/>
</dbReference>
<reference evidence="2" key="1">
    <citation type="submission" date="2014-09" db="EMBL/GenBank/DDBJ databases">
        <title>Sequence of the Streptomyces nodosus genome.</title>
        <authorList>
            <person name="Sweeney P."/>
            <person name="Stephens N."/>
            <person name="Murphy C."/>
            <person name="Caffrey P."/>
        </authorList>
    </citation>
    <scope>NUCLEOTIDE SEQUENCE [LARGE SCALE GENOMIC DNA]</scope>
    <source>
        <strain evidence="2">ATCC 14899</strain>
    </source>
</reference>
<reference evidence="1 2" key="2">
    <citation type="journal article" date="2016" name="Appl. Microbiol. Biotechnol.">
        <title>Exploiting the genome sequence of Streptomyces nodosus for enhanced antibiotic production.</title>
        <authorList>
            <person name="Sweeney P."/>
            <person name="Murphy C.D."/>
            <person name="Caffrey P."/>
        </authorList>
    </citation>
    <scope>NUCLEOTIDE SEQUENCE [LARGE SCALE GENOMIC DNA]</scope>
    <source>
        <strain evidence="1 2">ATCC 14899</strain>
    </source>
</reference>
<accession>A0A0B5DBY1</accession>
<dbReference type="EMBL" id="CP009313">
    <property type="protein sequence ID" value="AJE38700.1"/>
    <property type="molecule type" value="Genomic_DNA"/>
</dbReference>
<name>A0A0B5DBY1_9ACTN</name>
<proteinExistence type="predicted"/>
<dbReference type="HOGENOM" id="CLU_2939910_0_0_11"/>